<name>A0A9J7AN12_9PROT</name>
<evidence type="ECO:0000259" key="1">
    <source>
        <dbReference type="SMART" id="SM00849"/>
    </source>
</evidence>
<sequence length="277" mass="30579">MSPGAEFYVRIWGARGSLACPGPDFVRYGGNTACLEVRCGERLFILDAGTGLRNLGIALDKAGPVDADLLFTHSHLDHIGGLPFFTSAFKKGNVFRVWAGHLSGDQDMRDVIARLMSSPLFPVPLEVFQSELAFNNFAPGDTLEFGPGISVRTAMLNHPQGAIGYRFDFGGKSICYITDTEHRPGELDRNILELVQDADVMIYDACYTDEEFPKYVGWGHSTWQEGIRLADAAGVRQLVLFHHDPSHTDEIMDEIVRRADERRPGTIAAHEGLTITP</sequence>
<dbReference type="InterPro" id="IPR001279">
    <property type="entry name" value="Metallo-B-lactamas"/>
</dbReference>
<evidence type="ECO:0000313" key="2">
    <source>
        <dbReference type="EMBL" id="UUX47961.1"/>
    </source>
</evidence>
<reference evidence="2" key="1">
    <citation type="submission" date="2022-08" db="EMBL/GenBank/DDBJ databases">
        <title>Nisaea acidiphila sp. nov., isolated from a marine algal debris and emended description of the genus Nisaea Urios et al. 2008.</title>
        <authorList>
            <person name="Kwon K."/>
        </authorList>
    </citation>
    <scope>NUCLEOTIDE SEQUENCE</scope>
    <source>
        <strain evidence="2">MEBiC11861</strain>
    </source>
</reference>
<dbReference type="PANTHER" id="PTHR42663">
    <property type="entry name" value="HYDROLASE C777.06C-RELATED-RELATED"/>
    <property type="match status" value="1"/>
</dbReference>
<feature type="domain" description="Metallo-beta-lactamase" evidence="1">
    <location>
        <begin position="31"/>
        <end position="220"/>
    </location>
</feature>
<dbReference type="PANTHER" id="PTHR42663:SF4">
    <property type="entry name" value="SLL1036 PROTEIN"/>
    <property type="match status" value="1"/>
</dbReference>
<dbReference type="KEGG" id="naci:NUH88_11070"/>
<dbReference type="AlphaFoldDB" id="A0A9J7AN12"/>
<dbReference type="CDD" id="cd07715">
    <property type="entry name" value="TaR3-like_MBL-fold"/>
    <property type="match status" value="1"/>
</dbReference>
<organism evidence="2 3">
    <name type="scientific">Nisaea acidiphila</name>
    <dbReference type="NCBI Taxonomy" id="1862145"/>
    <lineage>
        <taxon>Bacteria</taxon>
        <taxon>Pseudomonadati</taxon>
        <taxon>Pseudomonadota</taxon>
        <taxon>Alphaproteobacteria</taxon>
        <taxon>Rhodospirillales</taxon>
        <taxon>Thalassobaculaceae</taxon>
        <taxon>Nisaea</taxon>
    </lineage>
</organism>
<proteinExistence type="predicted"/>
<dbReference type="SUPFAM" id="SSF56281">
    <property type="entry name" value="Metallo-hydrolase/oxidoreductase"/>
    <property type="match status" value="1"/>
</dbReference>
<dbReference type="RefSeq" id="WP_257766470.1">
    <property type="nucleotide sequence ID" value="NZ_CP102480.1"/>
</dbReference>
<dbReference type="InterPro" id="IPR036866">
    <property type="entry name" value="RibonucZ/Hydroxyglut_hydro"/>
</dbReference>
<dbReference type="EMBL" id="CP102480">
    <property type="protein sequence ID" value="UUX47961.1"/>
    <property type="molecule type" value="Genomic_DNA"/>
</dbReference>
<dbReference type="SMART" id="SM00849">
    <property type="entry name" value="Lactamase_B"/>
    <property type="match status" value="1"/>
</dbReference>
<keyword evidence="3" id="KW-1185">Reference proteome</keyword>
<evidence type="ECO:0000313" key="3">
    <source>
        <dbReference type="Proteomes" id="UP001060336"/>
    </source>
</evidence>
<dbReference type="Pfam" id="PF12706">
    <property type="entry name" value="Lactamase_B_2"/>
    <property type="match status" value="1"/>
</dbReference>
<gene>
    <name evidence="2" type="ORF">NUH88_11070</name>
</gene>
<dbReference type="Proteomes" id="UP001060336">
    <property type="component" value="Chromosome"/>
</dbReference>
<accession>A0A9J7AN12</accession>
<protein>
    <submittedName>
        <fullName evidence="2">MBL fold metallo-hydrolase</fullName>
    </submittedName>
</protein>
<dbReference type="Gene3D" id="3.60.15.10">
    <property type="entry name" value="Ribonuclease Z/Hydroxyacylglutathione hydrolase-like"/>
    <property type="match status" value="1"/>
</dbReference>